<name>A0AAN1UCQ6_VIBVL</name>
<dbReference type="Proteomes" id="UP000263418">
    <property type="component" value="Chromosome 1"/>
</dbReference>
<reference evidence="1 2" key="1">
    <citation type="submission" date="2017-01" db="EMBL/GenBank/DDBJ databases">
        <title>Complete Genome Sequence of Vibrio vulnificus FORC_053.</title>
        <authorList>
            <consortium name="Food-borne Pathogen Omics Research Center"/>
            <person name="Chung H.Y."/>
            <person name="Na E.J."/>
            <person name="Song J.S."/>
            <person name="Kim H."/>
            <person name="Lee J.-H."/>
            <person name="Ryu S."/>
            <person name="Choi S.H."/>
        </authorList>
    </citation>
    <scope>NUCLEOTIDE SEQUENCE [LARGE SCALE GENOMIC DNA]</scope>
    <source>
        <strain evidence="1 2">FORC_053</strain>
    </source>
</reference>
<evidence type="ECO:0000313" key="1">
    <source>
        <dbReference type="EMBL" id="AXX60533.1"/>
    </source>
</evidence>
<proteinExistence type="predicted"/>
<accession>A0AAN1UCQ6</accession>
<dbReference type="RefSeq" id="WP_039553052.1">
    <property type="nucleotide sequence ID" value="NZ_CP009261.1"/>
</dbReference>
<gene>
    <name evidence="1" type="ORF">FORC53_2194</name>
</gene>
<dbReference type="EMBL" id="CP019290">
    <property type="protein sequence ID" value="AXX60533.1"/>
    <property type="molecule type" value="Genomic_DNA"/>
</dbReference>
<dbReference type="AlphaFoldDB" id="A0AAN1UCQ6"/>
<organism evidence="1 2">
    <name type="scientific">Vibrio vulnificus</name>
    <dbReference type="NCBI Taxonomy" id="672"/>
    <lineage>
        <taxon>Bacteria</taxon>
        <taxon>Pseudomonadati</taxon>
        <taxon>Pseudomonadota</taxon>
        <taxon>Gammaproteobacteria</taxon>
        <taxon>Vibrionales</taxon>
        <taxon>Vibrionaceae</taxon>
        <taxon>Vibrio</taxon>
    </lineage>
</organism>
<dbReference type="InterPro" id="IPR021242">
    <property type="entry name" value="DUF2799"/>
</dbReference>
<dbReference type="KEGG" id="vvl:VV93_v1c09100"/>
<protein>
    <recommendedName>
        <fullName evidence="3">DUF2799 domain-containing protein</fullName>
    </recommendedName>
</protein>
<evidence type="ECO:0000313" key="2">
    <source>
        <dbReference type="Proteomes" id="UP000263418"/>
    </source>
</evidence>
<dbReference type="Pfam" id="PF10973">
    <property type="entry name" value="DUF2799"/>
    <property type="match status" value="1"/>
</dbReference>
<dbReference type="PROSITE" id="PS51257">
    <property type="entry name" value="PROKAR_LIPOPROTEIN"/>
    <property type="match status" value="1"/>
</dbReference>
<evidence type="ECO:0008006" key="3">
    <source>
        <dbReference type="Google" id="ProtNLM"/>
    </source>
</evidence>
<sequence length="122" mass="14128">MKNYSLAALCFASLTGCTSSTPMTSEEFWFNQGYRFGVHGYQQESESLSAIKEKVPFEQNAYIQGYEKGKKEYCDPFHAFEKGIRGIRYTGQCSEYANEAMIKAEWQRGWDAFLGADFYRFR</sequence>